<comment type="caution">
    <text evidence="1">The sequence shown here is derived from an EMBL/GenBank/DDBJ whole genome shotgun (WGS) entry which is preliminary data.</text>
</comment>
<dbReference type="SUPFAM" id="SSF160935">
    <property type="entry name" value="VPA0735-like"/>
    <property type="match status" value="1"/>
</dbReference>
<gene>
    <name evidence="1" type="ORF">EYC82_07520</name>
</gene>
<accession>A0ABT3T4I6</accession>
<name>A0ABT3T4I6_9GAMM</name>
<dbReference type="Proteomes" id="UP001143304">
    <property type="component" value="Unassembled WGS sequence"/>
</dbReference>
<evidence type="ECO:0000313" key="1">
    <source>
        <dbReference type="EMBL" id="MCX2977201.1"/>
    </source>
</evidence>
<organism evidence="1 2">
    <name type="scientific">Candidatus Marimicrobium litorale</name>
    <dbReference type="NCBI Taxonomy" id="2518991"/>
    <lineage>
        <taxon>Bacteria</taxon>
        <taxon>Pseudomonadati</taxon>
        <taxon>Pseudomonadota</taxon>
        <taxon>Gammaproteobacteria</taxon>
        <taxon>Cellvibrionales</taxon>
        <taxon>Halieaceae</taxon>
        <taxon>Marimicrobium</taxon>
    </lineage>
</organism>
<evidence type="ECO:0000313" key="2">
    <source>
        <dbReference type="Proteomes" id="UP001143304"/>
    </source>
</evidence>
<dbReference type="EMBL" id="SHNO01000001">
    <property type="protein sequence ID" value="MCX2977201.1"/>
    <property type="molecule type" value="Genomic_DNA"/>
</dbReference>
<sequence length="369" mass="40774">METESRSALGELISTLQEIDTRWCSAEWNLHTTDDIAGAHRALMHILEASLVGFFEQDPAHPDFRRITTPSRKLTGDNSDAIYFDAPVSAEHAYVIRGNLHGAAYFSLTVEEGTADGHMASGTAGILNDENMETDSNGNFTLYLGGPKKQCNWLALTPDASRLTTRHYFEQAAPVACDPDQEPRMHIECINAAGAPKPPTDASVASGIRRVCNVIRSRTLEMPPLANSEPPPFVSLTPNEFPAPVKPGSFGFAATDAHYSMAPYFLGPDDALVITGRWPDCRFANVCLWNRFQQTFNYRDRSVSLNRAQTVIDDQGRFRMVIAHEDPGLPNWLDTEGNPFGLVFWRMFLVEGDVATPTAEVVKVSELKN</sequence>
<keyword evidence="2" id="KW-1185">Reference proteome</keyword>
<reference evidence="1" key="1">
    <citation type="submission" date="2019-02" db="EMBL/GenBank/DDBJ databases">
        <authorList>
            <person name="Li S.-H."/>
        </authorList>
    </citation>
    <scope>NUCLEOTIDE SEQUENCE</scope>
    <source>
        <strain evidence="1">IMCC11814</strain>
    </source>
</reference>
<protein>
    <submittedName>
        <fullName evidence="1">DUF1214 domain-containing protein</fullName>
    </submittedName>
</protein>
<proteinExistence type="predicted"/>